<evidence type="ECO:0000313" key="4">
    <source>
        <dbReference type="Proteomes" id="UP000433876"/>
    </source>
</evidence>
<dbReference type="PROSITE" id="PS50076">
    <property type="entry name" value="DNAJ_2"/>
    <property type="match status" value="1"/>
</dbReference>
<feature type="region of interest" description="Disordered" evidence="1">
    <location>
        <begin position="155"/>
        <end position="184"/>
    </location>
</feature>
<evidence type="ECO:0000259" key="2">
    <source>
        <dbReference type="PROSITE" id="PS50076"/>
    </source>
</evidence>
<dbReference type="Pfam" id="PF00226">
    <property type="entry name" value="DnaJ"/>
    <property type="match status" value="1"/>
</dbReference>
<feature type="region of interest" description="Disordered" evidence="1">
    <location>
        <begin position="1"/>
        <end position="52"/>
    </location>
</feature>
<comment type="caution">
    <text evidence="3">The sequence shown here is derived from an EMBL/GenBank/DDBJ whole genome shotgun (WGS) entry which is preliminary data.</text>
</comment>
<feature type="compositionally biased region" description="Basic and acidic residues" evidence="1">
    <location>
        <begin position="164"/>
        <end position="184"/>
    </location>
</feature>
<dbReference type="PROSITE" id="PS00636">
    <property type="entry name" value="DNAJ_1"/>
    <property type="match status" value="1"/>
</dbReference>
<dbReference type="SUPFAM" id="SSF46565">
    <property type="entry name" value="Chaperone J-domain"/>
    <property type="match status" value="1"/>
</dbReference>
<dbReference type="InterPro" id="IPR052276">
    <property type="entry name" value="Diphthamide-biosynth_chaperone"/>
</dbReference>
<feature type="domain" description="J" evidence="2">
    <location>
        <begin position="54"/>
        <end position="121"/>
    </location>
</feature>
<protein>
    <recommendedName>
        <fullName evidence="2">J domain-containing protein</fullName>
    </recommendedName>
</protein>
<accession>A0A8S8ZSA6</accession>
<evidence type="ECO:0000313" key="3">
    <source>
        <dbReference type="EMBL" id="KAA8633644.1"/>
    </source>
</evidence>
<dbReference type="CDD" id="cd06257">
    <property type="entry name" value="DnaJ"/>
    <property type="match status" value="1"/>
</dbReference>
<feature type="compositionally biased region" description="Low complexity" evidence="1">
    <location>
        <begin position="1"/>
        <end position="48"/>
    </location>
</feature>
<dbReference type="InterPro" id="IPR018253">
    <property type="entry name" value="DnaJ_domain_CS"/>
</dbReference>
<dbReference type="PANTHER" id="PTHR44240">
    <property type="entry name" value="DNAJ DOMAIN (PROKARYOTIC HEAT SHOCK PROTEIN)-RELATED"/>
    <property type="match status" value="1"/>
</dbReference>
<dbReference type="Proteomes" id="UP000433876">
    <property type="component" value="Unassembled WGS sequence"/>
</dbReference>
<dbReference type="OMA" id="AFHAFCK"/>
<dbReference type="AlphaFoldDB" id="A0A8S8ZSA6"/>
<name>A0A8S8ZSA6_SORMA</name>
<dbReference type="PANTHER" id="PTHR44240:SF10">
    <property type="entry name" value="J DOMAIN-CONTAINING PROTEIN"/>
    <property type="match status" value="1"/>
</dbReference>
<organism evidence="3 4">
    <name type="scientific">Sordaria macrospora</name>
    <dbReference type="NCBI Taxonomy" id="5147"/>
    <lineage>
        <taxon>Eukaryota</taxon>
        <taxon>Fungi</taxon>
        <taxon>Dikarya</taxon>
        <taxon>Ascomycota</taxon>
        <taxon>Pezizomycotina</taxon>
        <taxon>Sordariomycetes</taxon>
        <taxon>Sordariomycetidae</taxon>
        <taxon>Sordariales</taxon>
        <taxon>Sordariaceae</taxon>
        <taxon>Sordaria</taxon>
    </lineage>
</organism>
<evidence type="ECO:0000256" key="1">
    <source>
        <dbReference type="SAM" id="MobiDB-lite"/>
    </source>
</evidence>
<dbReference type="InterPro" id="IPR001623">
    <property type="entry name" value="DnaJ_domain"/>
</dbReference>
<gene>
    <name evidence="3" type="ORF">SMACR_06889</name>
</gene>
<sequence length="220" mass="24679">MSSPSTPARSITSSSSTPGSASSASSTNTTSTTPSTPGPSATPSLTPSHVTTPSHYATLKIPITASQSEIRAAFHTHCKMARTRGPTYIPSFHSSARYVQLKEAYDILSDRDDKRKYDIMRAKAGDGEIGERLKREVEEVERQWGEVKKEVKEGKGLGMGEGENWEKHMRGIQERKEERRREQREWEEQRVLYVYEGTGEEVVRKWKGRPRGPRVKGTNV</sequence>
<dbReference type="Gene3D" id="1.10.287.110">
    <property type="entry name" value="DnaJ domain"/>
    <property type="match status" value="1"/>
</dbReference>
<dbReference type="InterPro" id="IPR036869">
    <property type="entry name" value="J_dom_sf"/>
</dbReference>
<dbReference type="VEuPathDB" id="FungiDB:SMAC_06889"/>
<reference evidence="3 4" key="1">
    <citation type="submission" date="2017-07" db="EMBL/GenBank/DDBJ databases">
        <title>Genome sequence of the Sordaria macrospora wild type strain R19027.</title>
        <authorList>
            <person name="Nowrousian M."/>
            <person name="Teichert I."/>
            <person name="Kueck U."/>
        </authorList>
    </citation>
    <scope>NUCLEOTIDE SEQUENCE [LARGE SCALE GENOMIC DNA]</scope>
    <source>
        <strain evidence="3 4">R19027</strain>
        <tissue evidence="3">Mycelium</tissue>
    </source>
</reference>
<proteinExistence type="predicted"/>
<dbReference type="EMBL" id="NMPR01000034">
    <property type="protein sequence ID" value="KAA8633644.1"/>
    <property type="molecule type" value="Genomic_DNA"/>
</dbReference>